<dbReference type="GeneID" id="35124454"/>
<dbReference type="Proteomes" id="UP000232806">
    <property type="component" value="Chromosome"/>
</dbReference>
<dbReference type="AlphaFoldDB" id="A0A2H4VED7"/>
<organism evidence="1 2">
    <name type="scientific">Methanobacterium subterraneum</name>
    <dbReference type="NCBI Taxonomy" id="59277"/>
    <lineage>
        <taxon>Archaea</taxon>
        <taxon>Methanobacteriati</taxon>
        <taxon>Methanobacteriota</taxon>
        <taxon>Methanomada group</taxon>
        <taxon>Methanobacteria</taxon>
        <taxon>Methanobacteriales</taxon>
        <taxon>Methanobacteriaceae</taxon>
        <taxon>Methanobacterium</taxon>
    </lineage>
</organism>
<gene>
    <name evidence="1" type="ORF">BK007_10740</name>
</gene>
<evidence type="ECO:0000313" key="1">
    <source>
        <dbReference type="EMBL" id="AUB56441.1"/>
    </source>
</evidence>
<sequence>MISNVPEYQWKKVFIPPKNNITLIVEGHPPTASPKRRVLNIIIIMNITAKIEKKIPVIVDTYNGTVENDMIPSMA</sequence>
<name>A0A2H4VED7_9EURY</name>
<dbReference type="EMBL" id="CP017766">
    <property type="protein sequence ID" value="AUB56441.1"/>
    <property type="molecule type" value="Genomic_DNA"/>
</dbReference>
<reference evidence="1 2" key="1">
    <citation type="submission" date="2016-10" db="EMBL/GenBank/DDBJ databases">
        <title>Comparative genomics between deep and shallow subseafloor isolates.</title>
        <authorList>
            <person name="Ishii S."/>
            <person name="Miller J.R."/>
            <person name="Sutton G."/>
            <person name="Suzuki S."/>
            <person name="Methe B."/>
            <person name="Inagaki F."/>
            <person name="Imachi H."/>
        </authorList>
    </citation>
    <scope>NUCLEOTIDE SEQUENCE [LARGE SCALE GENOMIC DNA]</scope>
    <source>
        <strain evidence="1 2">MO-MB1</strain>
    </source>
</reference>
<accession>A0A2H4VED7</accession>
<dbReference type="RefSeq" id="WP_100906421.1">
    <property type="nucleotide sequence ID" value="NZ_CP017766.1"/>
</dbReference>
<proteinExistence type="predicted"/>
<evidence type="ECO:0000313" key="2">
    <source>
        <dbReference type="Proteomes" id="UP000232806"/>
    </source>
</evidence>
<protein>
    <submittedName>
        <fullName evidence="1">Uncharacterized protein</fullName>
    </submittedName>
</protein>